<dbReference type="PROSITE" id="PS51140">
    <property type="entry name" value="CUE"/>
    <property type="match status" value="1"/>
</dbReference>
<dbReference type="PANTHER" id="PTHR15486">
    <property type="entry name" value="ANCIENT UBIQUITOUS PROTEIN"/>
    <property type="match status" value="1"/>
</dbReference>
<evidence type="ECO:0000256" key="7">
    <source>
        <dbReference type="SAM" id="MobiDB-lite"/>
    </source>
</evidence>
<feature type="region of interest" description="Disordered" evidence="7">
    <location>
        <begin position="307"/>
        <end position="328"/>
    </location>
</feature>
<proteinExistence type="inferred from homology"/>
<evidence type="ECO:0000256" key="6">
    <source>
        <dbReference type="ARBA" id="ARBA00035634"/>
    </source>
</evidence>
<dbReference type="InterPro" id="IPR003892">
    <property type="entry name" value="CUE"/>
</dbReference>
<dbReference type="AlphaFoldDB" id="A0A6P6YFL0"/>
<dbReference type="GO" id="GO:0005789">
    <property type="term" value="C:endoplasmic reticulum membrane"/>
    <property type="evidence" value="ECO:0007669"/>
    <property type="project" value="UniProtKB-SubCell"/>
</dbReference>
<evidence type="ECO:0000256" key="1">
    <source>
        <dbReference type="ARBA" id="ARBA00004406"/>
    </source>
</evidence>
<feature type="compositionally biased region" description="Low complexity" evidence="7">
    <location>
        <begin position="1"/>
        <end position="12"/>
    </location>
</feature>
<gene>
    <name evidence="11" type="primary">LOC113797787</name>
</gene>
<feature type="region of interest" description="Disordered" evidence="7">
    <location>
        <begin position="1"/>
        <end position="28"/>
    </location>
</feature>
<keyword evidence="5 8" id="KW-0472">Membrane</keyword>
<keyword evidence="4" id="KW-0256">Endoplasmic reticulum</keyword>
<sequence length="460" mass="53145">MSSSVKQSNEESSPTESAECSTTTTNQSNKPNYSIDKLFDLKRIKSKQHYYWLILYSPFGLCLFIIRFFIFLYVLFVSAILPHSSSVRSIVFRSLFFILGISINTDVDDDDYYRKLKAKFLIANHISDLDPVILNLIMPCASYVGGNNGQTSNQPCYLQWLCQILKPNDGDNVYELSMKNVPIVCFPEQSKTNGRFGLFKFISNLYHHDSLVHMIFLETKRPIFNVSISPLGSHWLADLFWIFFLPVTIFKVKHLGKLEKEESETYEEFLQRIQSVMANKTGLQATDFRWNDKREFIKRLLKENQIKKSSKSNPKQKQQQTNSQKESKINDYSKKVKEILPQVPLDVIKADILITNNIDDTVERILNGIVKFIPEKQQQSSSVDEKLLLDKDVPSTSSITSNDIKIPVVDNKNFGAKTFGKTSTERISSFQERKAQMYRMARIRYLQKRGLLNANFLQKI</sequence>
<dbReference type="RefSeq" id="XP_027204025.1">
    <property type="nucleotide sequence ID" value="XM_027348224.1"/>
</dbReference>
<evidence type="ECO:0000313" key="10">
    <source>
        <dbReference type="Proteomes" id="UP000515146"/>
    </source>
</evidence>
<dbReference type="GO" id="GO:0043130">
    <property type="term" value="F:ubiquitin binding"/>
    <property type="evidence" value="ECO:0007669"/>
    <property type="project" value="InterPro"/>
</dbReference>
<protein>
    <submittedName>
        <fullName evidence="11">Ancient ubiquitous protein 1-like isoform X1</fullName>
    </submittedName>
</protein>
<evidence type="ECO:0000259" key="9">
    <source>
        <dbReference type="PROSITE" id="PS51140"/>
    </source>
</evidence>
<reference evidence="11" key="1">
    <citation type="submission" date="2025-08" db="UniProtKB">
        <authorList>
            <consortium name="RefSeq"/>
        </authorList>
    </citation>
    <scope>IDENTIFICATION</scope>
    <source>
        <strain evidence="11">Airmid</strain>
    </source>
</reference>
<evidence type="ECO:0000256" key="2">
    <source>
        <dbReference type="ARBA" id="ARBA00004502"/>
    </source>
</evidence>
<keyword evidence="10" id="KW-1185">Reference proteome</keyword>
<dbReference type="GO" id="GO:0036503">
    <property type="term" value="P:ERAD pathway"/>
    <property type="evidence" value="ECO:0007669"/>
    <property type="project" value="TreeGrafter"/>
</dbReference>
<dbReference type="OrthoDB" id="1854593at2759"/>
<feature type="compositionally biased region" description="Polar residues" evidence="7">
    <location>
        <begin position="14"/>
        <end position="28"/>
    </location>
</feature>
<keyword evidence="8" id="KW-1133">Transmembrane helix</keyword>
<dbReference type="GO" id="GO:0005811">
    <property type="term" value="C:lipid droplet"/>
    <property type="evidence" value="ECO:0007669"/>
    <property type="project" value="UniProtKB-SubCell"/>
</dbReference>
<feature type="domain" description="CUE" evidence="9">
    <location>
        <begin position="328"/>
        <end position="370"/>
    </location>
</feature>
<evidence type="ECO:0000256" key="5">
    <source>
        <dbReference type="ARBA" id="ARBA00023136"/>
    </source>
</evidence>
<dbReference type="InParanoid" id="A0A6P6YFL0"/>
<evidence type="ECO:0000256" key="4">
    <source>
        <dbReference type="ARBA" id="ARBA00022824"/>
    </source>
</evidence>
<feature type="transmembrane region" description="Helical" evidence="8">
    <location>
        <begin position="50"/>
        <end position="81"/>
    </location>
</feature>
<name>A0A6P6YFL0_DERPT</name>
<dbReference type="PANTHER" id="PTHR15486:SF96">
    <property type="entry name" value="LIPID DROPLET-REGULATING VLDL ASSEMBLY FACTOR AUP1"/>
    <property type="match status" value="1"/>
</dbReference>
<keyword evidence="3" id="KW-0551">Lipid droplet</keyword>
<accession>A0A6P6YFL0</accession>
<keyword evidence="8" id="KW-0812">Transmembrane</keyword>
<comment type="subcellular location">
    <subcellularLocation>
        <location evidence="1">Endoplasmic reticulum membrane</location>
        <topology evidence="1">Peripheral membrane protein</topology>
    </subcellularLocation>
    <subcellularLocation>
        <location evidence="2">Lipid droplet</location>
    </subcellularLocation>
</comment>
<dbReference type="Proteomes" id="UP000515146">
    <property type="component" value="Unplaced"/>
</dbReference>
<dbReference type="Pfam" id="PF02845">
    <property type="entry name" value="CUE"/>
    <property type="match status" value="1"/>
</dbReference>
<dbReference type="Gene3D" id="1.10.8.10">
    <property type="entry name" value="DNA helicase RuvA subunit, C-terminal domain"/>
    <property type="match status" value="1"/>
</dbReference>
<dbReference type="KEGG" id="dpte:113797787"/>
<evidence type="ECO:0000313" key="11">
    <source>
        <dbReference type="RefSeq" id="XP_027204025.1"/>
    </source>
</evidence>
<dbReference type="OMA" id="KFNSWPF"/>
<dbReference type="SUPFAM" id="SSF69593">
    <property type="entry name" value="Glycerol-3-phosphate (1)-acyltransferase"/>
    <property type="match status" value="1"/>
</dbReference>
<comment type="similarity">
    <text evidence="6">Belongs to the AUP1 family.</text>
</comment>
<evidence type="ECO:0000256" key="8">
    <source>
        <dbReference type="SAM" id="Phobius"/>
    </source>
</evidence>
<evidence type="ECO:0000256" key="3">
    <source>
        <dbReference type="ARBA" id="ARBA00022677"/>
    </source>
</evidence>
<feature type="compositionally biased region" description="Low complexity" evidence="7">
    <location>
        <begin position="311"/>
        <end position="324"/>
    </location>
</feature>
<organism evidence="10 11">
    <name type="scientific">Dermatophagoides pteronyssinus</name>
    <name type="common">European house dust mite</name>
    <dbReference type="NCBI Taxonomy" id="6956"/>
    <lineage>
        <taxon>Eukaryota</taxon>
        <taxon>Metazoa</taxon>
        <taxon>Ecdysozoa</taxon>
        <taxon>Arthropoda</taxon>
        <taxon>Chelicerata</taxon>
        <taxon>Arachnida</taxon>
        <taxon>Acari</taxon>
        <taxon>Acariformes</taxon>
        <taxon>Sarcoptiformes</taxon>
        <taxon>Astigmata</taxon>
        <taxon>Psoroptidia</taxon>
        <taxon>Analgoidea</taxon>
        <taxon>Pyroglyphidae</taxon>
        <taxon>Dermatophagoidinae</taxon>
        <taxon>Dermatophagoides</taxon>
    </lineage>
</organism>